<proteinExistence type="predicted"/>
<dbReference type="InterPro" id="IPR037175">
    <property type="entry name" value="KFase_sf"/>
</dbReference>
<dbReference type="Pfam" id="PF04199">
    <property type="entry name" value="Cyclase"/>
    <property type="match status" value="1"/>
</dbReference>
<dbReference type="Gene3D" id="3.50.30.50">
    <property type="entry name" value="Putative cyclase"/>
    <property type="match status" value="1"/>
</dbReference>
<organism evidence="1 2">
    <name type="scientific">Savagea faecisuis</name>
    <dbReference type="NCBI Taxonomy" id="1274803"/>
    <lineage>
        <taxon>Bacteria</taxon>
        <taxon>Bacillati</taxon>
        <taxon>Bacillota</taxon>
        <taxon>Bacilli</taxon>
        <taxon>Bacillales</taxon>
        <taxon>Caryophanaceae</taxon>
        <taxon>Savagea</taxon>
    </lineage>
</organism>
<dbReference type="PANTHER" id="PTHR31118">
    <property type="entry name" value="CYCLASE-LIKE PROTEIN 2"/>
    <property type="match status" value="1"/>
</dbReference>
<keyword evidence="2" id="KW-1185">Reference proteome</keyword>
<dbReference type="InterPro" id="IPR007325">
    <property type="entry name" value="KFase/CYL"/>
</dbReference>
<dbReference type="EMBL" id="JBHTJF010000043">
    <property type="protein sequence ID" value="MFD0944654.1"/>
    <property type="molecule type" value="Genomic_DNA"/>
</dbReference>
<dbReference type="SUPFAM" id="SSF102198">
    <property type="entry name" value="Putative cyclase"/>
    <property type="match status" value="1"/>
</dbReference>
<name>A0ABW3H0H7_9BACL</name>
<dbReference type="PANTHER" id="PTHR31118:SF12">
    <property type="entry name" value="CYCLASE-LIKE PROTEIN 2"/>
    <property type="match status" value="1"/>
</dbReference>
<dbReference type="RefSeq" id="WP_381014365.1">
    <property type="nucleotide sequence ID" value="NZ_JBHTJF010000043.1"/>
</dbReference>
<dbReference type="EC" id="3.5.-.-" evidence="1"/>
<comment type="caution">
    <text evidence="1">The sequence shown here is derived from an EMBL/GenBank/DDBJ whole genome shotgun (WGS) entry which is preliminary data.</text>
</comment>
<keyword evidence="1" id="KW-0378">Hydrolase</keyword>
<evidence type="ECO:0000313" key="2">
    <source>
        <dbReference type="Proteomes" id="UP001596976"/>
    </source>
</evidence>
<gene>
    <name evidence="1" type="ORF">ACFQ0V_12965</name>
</gene>
<evidence type="ECO:0000313" key="1">
    <source>
        <dbReference type="EMBL" id="MFD0944654.1"/>
    </source>
</evidence>
<dbReference type="GO" id="GO:0016787">
    <property type="term" value="F:hydrolase activity"/>
    <property type="evidence" value="ECO:0007669"/>
    <property type="project" value="UniProtKB-KW"/>
</dbReference>
<protein>
    <submittedName>
        <fullName evidence="1">Cyclase family protein</fullName>
        <ecNumber evidence="1">3.5.-.-</ecNumber>
    </submittedName>
</protein>
<reference evidence="2" key="1">
    <citation type="journal article" date="2019" name="Int. J. Syst. Evol. Microbiol.">
        <title>The Global Catalogue of Microorganisms (GCM) 10K type strain sequencing project: providing services to taxonomists for standard genome sequencing and annotation.</title>
        <authorList>
            <consortium name="The Broad Institute Genomics Platform"/>
            <consortium name="The Broad Institute Genome Sequencing Center for Infectious Disease"/>
            <person name="Wu L."/>
            <person name="Ma J."/>
        </authorList>
    </citation>
    <scope>NUCLEOTIDE SEQUENCE [LARGE SCALE GENOMIC DNA]</scope>
    <source>
        <strain evidence="2">CCUG 63563</strain>
    </source>
</reference>
<accession>A0ABW3H0H7</accession>
<sequence length="229" mass="25841">MKIIDLTLEMKDGMSFHPSHPPLQLVEQSTFENSRHRYISPCEGFESRKILMSDHSGTHIDAPLHFIKEGPSASEMNLDRTIGQAVVLDVSPYKKTDEPVTLEMLQKAELKQKINWSSIQILLLKTTKCVWGTDEYFKTESLAEEVIPWILDKNLKLLGIDLGNIDCDSNMKRSVHLSLLSNDIYIVENLVNLESLLPYEDIVFVGTPLKIRNATGSPIRAFAMVGDAE</sequence>
<dbReference type="Proteomes" id="UP001596976">
    <property type="component" value="Unassembled WGS sequence"/>
</dbReference>